<reference evidence="2 3" key="1">
    <citation type="journal article" date="2021" name="BMC Genomics">
        <title>Datura genome reveals duplications of psychoactive alkaloid biosynthetic genes and high mutation rate following tissue culture.</title>
        <authorList>
            <person name="Rajewski A."/>
            <person name="Carter-House D."/>
            <person name="Stajich J."/>
            <person name="Litt A."/>
        </authorList>
    </citation>
    <scope>NUCLEOTIDE SEQUENCE [LARGE SCALE GENOMIC DNA]</scope>
    <source>
        <strain evidence="2">AR-01</strain>
    </source>
</reference>
<evidence type="ECO:0000313" key="2">
    <source>
        <dbReference type="EMBL" id="MCD9644696.1"/>
    </source>
</evidence>
<protein>
    <submittedName>
        <fullName evidence="2">Uncharacterized protein</fullName>
    </submittedName>
</protein>
<proteinExistence type="predicted"/>
<keyword evidence="3" id="KW-1185">Reference proteome</keyword>
<comment type="caution">
    <text evidence="2">The sequence shown here is derived from an EMBL/GenBank/DDBJ whole genome shotgun (WGS) entry which is preliminary data.</text>
</comment>
<dbReference type="EMBL" id="JACEIK010004225">
    <property type="protein sequence ID" value="MCD9644696.1"/>
    <property type="molecule type" value="Genomic_DNA"/>
</dbReference>
<evidence type="ECO:0000256" key="1">
    <source>
        <dbReference type="SAM" id="MobiDB-lite"/>
    </source>
</evidence>
<feature type="region of interest" description="Disordered" evidence="1">
    <location>
        <begin position="1"/>
        <end position="23"/>
    </location>
</feature>
<dbReference type="Proteomes" id="UP000823775">
    <property type="component" value="Unassembled WGS sequence"/>
</dbReference>
<accession>A0ABS8VBW0</accession>
<sequence>MARNKEEHAQQMEENKNNQQQQTLLQKVKARILSSGKVVGDLGKWNIVKDKRGIIVKTTISVIEQENVKNNVAPCNNDHQHNESMNEERNEELALAKELDIMDNQVVRSEEEFQLEIAQSPNEILHEILIQKEAEIEQLEKGDNNNQPDADYVDKEADQSPEVQNL</sequence>
<gene>
    <name evidence="2" type="ORF">HAX54_033110</name>
</gene>
<feature type="compositionally biased region" description="Basic and acidic residues" evidence="1">
    <location>
        <begin position="1"/>
        <end position="16"/>
    </location>
</feature>
<name>A0ABS8VBW0_DATST</name>
<feature type="region of interest" description="Disordered" evidence="1">
    <location>
        <begin position="139"/>
        <end position="166"/>
    </location>
</feature>
<organism evidence="2 3">
    <name type="scientific">Datura stramonium</name>
    <name type="common">Jimsonweed</name>
    <name type="synonym">Common thornapple</name>
    <dbReference type="NCBI Taxonomy" id="4076"/>
    <lineage>
        <taxon>Eukaryota</taxon>
        <taxon>Viridiplantae</taxon>
        <taxon>Streptophyta</taxon>
        <taxon>Embryophyta</taxon>
        <taxon>Tracheophyta</taxon>
        <taxon>Spermatophyta</taxon>
        <taxon>Magnoliopsida</taxon>
        <taxon>eudicotyledons</taxon>
        <taxon>Gunneridae</taxon>
        <taxon>Pentapetalae</taxon>
        <taxon>asterids</taxon>
        <taxon>lamiids</taxon>
        <taxon>Solanales</taxon>
        <taxon>Solanaceae</taxon>
        <taxon>Solanoideae</taxon>
        <taxon>Datureae</taxon>
        <taxon>Datura</taxon>
    </lineage>
</organism>
<evidence type="ECO:0000313" key="3">
    <source>
        <dbReference type="Proteomes" id="UP000823775"/>
    </source>
</evidence>